<sequence>MRVDIGEIVMSGPLFVEGLLRLIGAFYVFAGLVALRAAVFGGFLDRALATLSAKPVPRAERLRRHWLTAAPIPIALGGAALLLLWQGALVFFIVNALGQALYLGLVAPRWLDPDDPPEPAGRRSTWWAFAVYLAATLAVLSAAQTGVLLPLDAIPPAALGGIGFGLVVAFGFLLRPLLARPSPALEPAEATPPPAHLILTPGWRGTGLVDAADGRPWEYWAMTDHVPDELQDRLRAWCQLFADHADPDDPWRAALRDPAAQEAITAMGAELLADLAPGLPGIAIDFVPVARPVASRWPDASRVTLRPRSLSWPLQIPAPEEGDEQREREFDPADFGLSHSLAEDLMAWNIAYEEAIPDLETGSEPVWSDEARAAFNAEGQALATRLRRELDATGQDRVAVETVLP</sequence>
<evidence type="ECO:0000313" key="3">
    <source>
        <dbReference type="Proteomes" id="UP000245461"/>
    </source>
</evidence>
<dbReference type="EMBL" id="QGLE01000001">
    <property type="protein sequence ID" value="PWR25475.1"/>
    <property type="molecule type" value="Genomic_DNA"/>
</dbReference>
<keyword evidence="1" id="KW-1133">Transmembrane helix</keyword>
<reference evidence="2 3" key="1">
    <citation type="submission" date="2018-05" db="EMBL/GenBank/DDBJ databases">
        <title>Zavarzinia sp. HR-AS.</title>
        <authorList>
            <person name="Lee Y."/>
            <person name="Jeon C.O."/>
        </authorList>
    </citation>
    <scope>NUCLEOTIDE SEQUENCE [LARGE SCALE GENOMIC DNA]</scope>
    <source>
        <strain evidence="2 3">HR-AS</strain>
    </source>
</reference>
<gene>
    <name evidence="2" type="ORF">DKG74_00405</name>
</gene>
<comment type="caution">
    <text evidence="2">The sequence shown here is derived from an EMBL/GenBank/DDBJ whole genome shotgun (WGS) entry which is preliminary data.</text>
</comment>
<name>A0A317EJQ3_9PROT</name>
<dbReference type="Proteomes" id="UP000245461">
    <property type="component" value="Unassembled WGS sequence"/>
</dbReference>
<keyword evidence="1" id="KW-0812">Transmembrane</keyword>
<protein>
    <submittedName>
        <fullName evidence="2">Uncharacterized protein</fullName>
    </submittedName>
</protein>
<keyword evidence="1" id="KW-0472">Membrane</keyword>
<feature type="transmembrane region" description="Helical" evidence="1">
    <location>
        <begin position="126"/>
        <end position="147"/>
    </location>
</feature>
<organism evidence="2 3">
    <name type="scientific">Zavarzinia aquatilis</name>
    <dbReference type="NCBI Taxonomy" id="2211142"/>
    <lineage>
        <taxon>Bacteria</taxon>
        <taxon>Pseudomonadati</taxon>
        <taxon>Pseudomonadota</taxon>
        <taxon>Alphaproteobacteria</taxon>
        <taxon>Rhodospirillales</taxon>
        <taxon>Zavarziniaceae</taxon>
        <taxon>Zavarzinia</taxon>
    </lineage>
</organism>
<accession>A0A317EJQ3</accession>
<dbReference type="AlphaFoldDB" id="A0A317EJQ3"/>
<feature type="transmembrane region" description="Helical" evidence="1">
    <location>
        <begin position="20"/>
        <end position="44"/>
    </location>
</feature>
<evidence type="ECO:0000256" key="1">
    <source>
        <dbReference type="SAM" id="Phobius"/>
    </source>
</evidence>
<proteinExistence type="predicted"/>
<feature type="transmembrane region" description="Helical" evidence="1">
    <location>
        <begin position="153"/>
        <end position="174"/>
    </location>
</feature>
<feature type="transmembrane region" description="Helical" evidence="1">
    <location>
        <begin position="65"/>
        <end position="83"/>
    </location>
</feature>
<evidence type="ECO:0000313" key="2">
    <source>
        <dbReference type="EMBL" id="PWR25475.1"/>
    </source>
</evidence>
<keyword evidence="3" id="KW-1185">Reference proteome</keyword>
<feature type="transmembrane region" description="Helical" evidence="1">
    <location>
        <begin position="89"/>
        <end position="106"/>
    </location>
</feature>